<dbReference type="GO" id="GO:0030199">
    <property type="term" value="P:collagen fibril organization"/>
    <property type="evidence" value="ECO:0007669"/>
    <property type="project" value="TreeGrafter"/>
</dbReference>
<name>A0AAV4IWD7_9GAST</name>
<feature type="signal peptide" evidence="5">
    <location>
        <begin position="1"/>
        <end position="24"/>
    </location>
</feature>
<dbReference type="Proteomes" id="UP000762676">
    <property type="component" value="Unassembled WGS sequence"/>
</dbReference>
<evidence type="ECO:0000256" key="3">
    <source>
        <dbReference type="ARBA" id="ARBA00022525"/>
    </source>
</evidence>
<keyword evidence="7" id="KW-1185">Reference proteome</keyword>
<dbReference type="GO" id="GO:0005615">
    <property type="term" value="C:extracellular space"/>
    <property type="evidence" value="ECO:0007669"/>
    <property type="project" value="TreeGrafter"/>
</dbReference>
<dbReference type="PANTHER" id="PTHR15040">
    <property type="entry name" value="DERMATOPONTIN-RELATED"/>
    <property type="match status" value="1"/>
</dbReference>
<dbReference type="InterPro" id="IPR026645">
    <property type="entry name" value="Dermatopontin"/>
</dbReference>
<dbReference type="GO" id="GO:0031012">
    <property type="term" value="C:extracellular matrix"/>
    <property type="evidence" value="ECO:0007669"/>
    <property type="project" value="TreeGrafter"/>
</dbReference>
<proteinExistence type="inferred from homology"/>
<evidence type="ECO:0000313" key="7">
    <source>
        <dbReference type="Proteomes" id="UP000762676"/>
    </source>
</evidence>
<evidence type="ECO:0000256" key="1">
    <source>
        <dbReference type="ARBA" id="ARBA00004613"/>
    </source>
</evidence>
<accession>A0AAV4IWD7</accession>
<evidence type="ECO:0000256" key="2">
    <source>
        <dbReference type="ARBA" id="ARBA00008712"/>
    </source>
</evidence>
<comment type="subcellular location">
    <subcellularLocation>
        <location evidence="1">Secreted</location>
    </subcellularLocation>
</comment>
<dbReference type="PANTHER" id="PTHR15040:SF1">
    <property type="entry name" value="DERMATOPONTIN-LIKE ISOFORM X1"/>
    <property type="match status" value="1"/>
</dbReference>
<comment type="similarity">
    <text evidence="2">Belongs to the dermatopontin family.</text>
</comment>
<keyword evidence="4" id="KW-1015">Disulfide bond</keyword>
<evidence type="ECO:0000256" key="5">
    <source>
        <dbReference type="SAM" id="SignalP"/>
    </source>
</evidence>
<organism evidence="6 7">
    <name type="scientific">Elysia marginata</name>
    <dbReference type="NCBI Taxonomy" id="1093978"/>
    <lineage>
        <taxon>Eukaryota</taxon>
        <taxon>Metazoa</taxon>
        <taxon>Spiralia</taxon>
        <taxon>Lophotrochozoa</taxon>
        <taxon>Mollusca</taxon>
        <taxon>Gastropoda</taxon>
        <taxon>Heterobranchia</taxon>
        <taxon>Euthyneura</taxon>
        <taxon>Panpulmonata</taxon>
        <taxon>Sacoglossa</taxon>
        <taxon>Placobranchoidea</taxon>
        <taxon>Plakobranchidae</taxon>
        <taxon>Elysia</taxon>
    </lineage>
</organism>
<dbReference type="Pfam" id="PF14704">
    <property type="entry name" value="DERM"/>
    <property type="match status" value="1"/>
</dbReference>
<reference evidence="6 7" key="1">
    <citation type="journal article" date="2021" name="Elife">
        <title>Chloroplast acquisition without the gene transfer in kleptoplastic sea slugs, Plakobranchus ocellatus.</title>
        <authorList>
            <person name="Maeda T."/>
            <person name="Takahashi S."/>
            <person name="Yoshida T."/>
            <person name="Shimamura S."/>
            <person name="Takaki Y."/>
            <person name="Nagai Y."/>
            <person name="Toyoda A."/>
            <person name="Suzuki Y."/>
            <person name="Arimoto A."/>
            <person name="Ishii H."/>
            <person name="Satoh N."/>
            <person name="Nishiyama T."/>
            <person name="Hasebe M."/>
            <person name="Maruyama T."/>
            <person name="Minagawa J."/>
            <person name="Obokata J."/>
            <person name="Shigenobu S."/>
        </authorList>
    </citation>
    <scope>NUCLEOTIDE SEQUENCE [LARGE SCALE GENOMIC DNA]</scope>
</reference>
<keyword evidence="5" id="KW-0732">Signal</keyword>
<keyword evidence="3" id="KW-0964">Secreted</keyword>
<dbReference type="AlphaFoldDB" id="A0AAV4IWD7"/>
<comment type="caution">
    <text evidence="6">The sequence shown here is derived from an EMBL/GenBank/DDBJ whole genome shotgun (WGS) entry which is preliminary data.</text>
</comment>
<gene>
    <name evidence="6" type="ORF">ElyMa_003144700</name>
</gene>
<feature type="chain" id="PRO_5043528613" evidence="5">
    <location>
        <begin position="25"/>
        <end position="165"/>
    </location>
</feature>
<protein>
    <submittedName>
        <fullName evidence="6">Hemagglutinin/amebocyte aggregation factor</fullName>
    </submittedName>
</protein>
<evidence type="ECO:0000313" key="6">
    <source>
        <dbReference type="EMBL" id="GFS13748.1"/>
    </source>
</evidence>
<evidence type="ECO:0000256" key="4">
    <source>
        <dbReference type="ARBA" id="ARBA00023157"/>
    </source>
</evidence>
<sequence length="165" mass="19155">MRQIPVAVFTVLLVVIIPGHLTHAQFHTNWDAPFLYECPLGLVLKSIHSVHDNRKEDRRWRFGCGIAASGCKLRACHWTDYVNWWDAPMNFVCPANYVISGLQSYHDNHREDRRFKFKCCSHRHYITYSCSLTGYINNWDAVLNYNVPRGHVLTGVAGVHDNRKE</sequence>
<dbReference type="EMBL" id="BMAT01006488">
    <property type="protein sequence ID" value="GFS13748.1"/>
    <property type="molecule type" value="Genomic_DNA"/>
</dbReference>